<dbReference type="STRING" id="36087.A0A077Z4Q4"/>
<dbReference type="GO" id="GO:0030488">
    <property type="term" value="P:tRNA methylation"/>
    <property type="evidence" value="ECO:0007669"/>
    <property type="project" value="TreeGrafter"/>
</dbReference>
<evidence type="ECO:0000259" key="3">
    <source>
        <dbReference type="Pfam" id="PF25150"/>
    </source>
</evidence>
<comment type="similarity">
    <text evidence="1">Belongs to the THADA family.</text>
</comment>
<dbReference type="PANTHER" id="PTHR14387">
    <property type="entry name" value="THADA/DEATH RECEPTOR INTERACTING PROTEIN"/>
    <property type="match status" value="1"/>
</dbReference>
<reference evidence="4" key="2">
    <citation type="submission" date="2014-03" db="EMBL/GenBank/DDBJ databases">
        <title>The whipworm genome and dual-species transcriptomics of an intimate host-pathogen interaction.</title>
        <authorList>
            <person name="Foth B.J."/>
            <person name="Tsai I.J."/>
            <person name="Reid A.J."/>
            <person name="Bancroft A.J."/>
            <person name="Nichol S."/>
            <person name="Tracey A."/>
            <person name="Holroyd N."/>
            <person name="Cotton J.A."/>
            <person name="Stanley E.J."/>
            <person name="Zarowiecki M."/>
            <person name="Liu J.Z."/>
            <person name="Huckvale T."/>
            <person name="Cooper P.J."/>
            <person name="Grencis R.K."/>
            <person name="Berriman M."/>
        </authorList>
    </citation>
    <scope>NUCLEOTIDE SEQUENCE [LARGE SCALE GENOMIC DNA]</scope>
</reference>
<dbReference type="GO" id="GO:0005829">
    <property type="term" value="C:cytosol"/>
    <property type="evidence" value="ECO:0007669"/>
    <property type="project" value="TreeGrafter"/>
</dbReference>
<dbReference type="InterPro" id="IPR019442">
    <property type="entry name" value="THADA/TRM732_DUF2428"/>
</dbReference>
<dbReference type="SUPFAM" id="SSF48371">
    <property type="entry name" value="ARM repeat"/>
    <property type="match status" value="1"/>
</dbReference>
<dbReference type="Pfam" id="PF10350">
    <property type="entry name" value="DUF2428"/>
    <property type="match status" value="1"/>
</dbReference>
<evidence type="ECO:0000313" key="4">
    <source>
        <dbReference type="EMBL" id="CDW53660.1"/>
    </source>
</evidence>
<feature type="domain" description="DUF2428" evidence="2">
    <location>
        <begin position="643"/>
        <end position="840"/>
    </location>
</feature>
<dbReference type="AlphaFoldDB" id="A0A077Z4Q4"/>
<gene>
    <name evidence="4" type="ORF">TTRE_0000192501</name>
</gene>
<accession>A0A077Z4Q4</accession>
<feature type="domain" description="tRNA (32-2'-O)-methyltransferase regulator THADA-like TPR repeats region" evidence="3">
    <location>
        <begin position="213"/>
        <end position="421"/>
    </location>
</feature>
<dbReference type="Proteomes" id="UP000030665">
    <property type="component" value="Unassembled WGS sequence"/>
</dbReference>
<dbReference type="PANTHER" id="PTHR14387:SF0">
    <property type="entry name" value="DUF2428 DOMAIN-CONTAINING PROTEIN"/>
    <property type="match status" value="1"/>
</dbReference>
<protein>
    <submittedName>
        <fullName evidence="4">Putative cell cycle-associated protein</fullName>
    </submittedName>
</protein>
<proteinExistence type="inferred from homology"/>
<name>A0A077Z4Q4_TRITR</name>
<dbReference type="InterPro" id="IPR051954">
    <property type="entry name" value="tRNA_methyltransferase_THADA"/>
</dbReference>
<sequence length="1420" mass="161182">MANSWLDCSALPDDPVAFCAAALKNGRGDELLKRCCEDHQSMLNDVCLPAILQSTYGKQSFPNAIEASRVLNTVLDFLYQSNTTISFEMLADLLNYVWNHWNEYTEVVRWNCCAIMVKVVKFYIRERPNPEQFLHLLVKRIILNDVCVKPWYKCLEMLLPLFERSTLLQLFELKLPDLCLQAVENCEEAAHAASLFVAMATKDMELKASTFWEATWLKPVFEKMRSSGCSSVTPFAELLLKLIPVSPELFLAIAAKYLYPMGQRGTDCIIQLYLSAASIGWQRRRNNPLSMFVVCTVNQCLLHQNCQIAIAALRLMADQPKKCLPVESGYLDRLLLFLSFNANEQESSFCEDIIVCVKKTFERVRDSGCWVQTRIYANWFQVIESYKNFLRRLNAWAIDCLVQNLQFSSRLCALRIMDLMYANAMWRCPSYGNTADNGAKKLNFAFKDLNKDLDIDQLRKDGWSVLFETLADCYEKNQTIAFGILRRKPTIDAFYSSIEERLKWARSVLPRSLKLVEISAAACMIRVGIAITPKEENGLRATLLWAIDELRKSQEICKQSANLNFITSRTSIFGIVMLVRLLIQDVVSEQLISVADLRHSIEVVTRSCVDIATTILPALQDGYFVDTDLSSAYEQFTQDDFINSRQTFTLVSWRIIKEINALFSFFVTVLPLNHDSKEDNDFAFSMVRLVCDHFLTVFTSTNHRGVFETAGFFFKEICNTMNRCHQLVQIRKDYAYLILSKLEDGEEIFRLNMRSGGLPFMVACLLHSEVKDRQACSFLFFDFVNRILVIAKRATTSGVKVNCLNILDKILRFANLTCFDGPRLVSMFKLALTELTSEDWMVRSAAQLFLVAWLRRVFGTPNITKSRQPKCCRLSDVELNRLCPGIFDILTSSLQKHLVDKVCTMDVYVSLTILSTVYPNSWSSTFATRCADSPDGLLLPLWEVVNEILFTSPVERFRYMAAQALSSILPPWKLYLLWKELKRHIFSRPIGSQNAINGLLHLVAAHDQFKSNFDGNPLISNEELLQFGHHMFCFTWAPTNSAFLMSLLLSRGCQLPYLYSTFLHRQLSISDSLALETFRDVAAGCAAQSKAKLELFQDCLVKIPSLRLALYKVLAKNLNIQIDTFPSAFQRLLLADVLECEDENFVRKAVKAYIAHSAGMKSEIGRAETLQRLQRCKDGRCEQLKLYCVAPRTVAYFTLFVAHLQATEHSSICWVLDSILQISLAQDSTTANVCLKVMDLLVSRCHTELLKHCLTNVICMIMLQKTSSWVRRQAATLWCMMHPNKGEDTHPEQCLNECLLEIGSSRVQRIVACHSQLLAVENVLQECIAGSSSSVDAQSPFVKNNFDCLLEAPLNLQRLLNSAQLGNEGAGKVSDMRALCALGSASIAHERIVCHVKALLERCAEDAHFNCQTFKCACGN</sequence>
<dbReference type="InterPro" id="IPR016024">
    <property type="entry name" value="ARM-type_fold"/>
</dbReference>
<dbReference type="Pfam" id="PF25150">
    <property type="entry name" value="TPR_Trm732"/>
    <property type="match status" value="1"/>
</dbReference>
<evidence type="ECO:0000313" key="5">
    <source>
        <dbReference type="Proteomes" id="UP000030665"/>
    </source>
</evidence>
<organism evidence="4 5">
    <name type="scientific">Trichuris trichiura</name>
    <name type="common">Whipworm</name>
    <name type="synonym">Trichocephalus trichiurus</name>
    <dbReference type="NCBI Taxonomy" id="36087"/>
    <lineage>
        <taxon>Eukaryota</taxon>
        <taxon>Metazoa</taxon>
        <taxon>Ecdysozoa</taxon>
        <taxon>Nematoda</taxon>
        <taxon>Enoplea</taxon>
        <taxon>Dorylaimia</taxon>
        <taxon>Trichinellida</taxon>
        <taxon>Trichuridae</taxon>
        <taxon>Trichuris</taxon>
    </lineage>
</organism>
<evidence type="ECO:0000259" key="2">
    <source>
        <dbReference type="Pfam" id="PF10350"/>
    </source>
</evidence>
<dbReference type="InterPro" id="IPR056843">
    <property type="entry name" value="THADA-like_TPR"/>
</dbReference>
<keyword evidence="5" id="KW-1185">Reference proteome</keyword>
<dbReference type="OrthoDB" id="73997at2759"/>
<dbReference type="EMBL" id="HG805862">
    <property type="protein sequence ID" value="CDW53660.1"/>
    <property type="molecule type" value="Genomic_DNA"/>
</dbReference>
<evidence type="ECO:0000256" key="1">
    <source>
        <dbReference type="ARBA" id="ARBA00010409"/>
    </source>
</evidence>
<reference evidence="4" key="1">
    <citation type="submission" date="2014-01" db="EMBL/GenBank/DDBJ databases">
        <authorList>
            <person name="Aslett M."/>
        </authorList>
    </citation>
    <scope>NUCLEOTIDE SEQUENCE</scope>
</reference>